<sequence length="137" mass="15580">MTIDITTPALLFPAISLLLLAYTNRFLALAQVIRALAGRLAESEDLDVRLQVNNLRLRIRLIKWMQGAGIISILLCMVSMVCLFADLEYWGRFAFVISLTLMIASLGLSFWETLLSGEALKYELQRCERLQRESKQV</sequence>
<organism evidence="2 3">
    <name type="scientific">Syntrophotalea acetylenivorans</name>
    <dbReference type="NCBI Taxonomy" id="1842532"/>
    <lineage>
        <taxon>Bacteria</taxon>
        <taxon>Pseudomonadati</taxon>
        <taxon>Thermodesulfobacteriota</taxon>
        <taxon>Desulfuromonadia</taxon>
        <taxon>Desulfuromonadales</taxon>
        <taxon>Syntrophotaleaceae</taxon>
        <taxon>Syntrophotalea</taxon>
    </lineage>
</organism>
<feature type="transmembrane region" description="Helical" evidence="1">
    <location>
        <begin position="64"/>
        <end position="85"/>
    </location>
</feature>
<dbReference type="AlphaFoldDB" id="A0A1L3GR50"/>
<accession>A0A1L3GR50</accession>
<name>A0A1L3GR50_9BACT</name>
<dbReference type="OrthoDB" id="9813525at2"/>
<keyword evidence="1" id="KW-0812">Transmembrane</keyword>
<keyword evidence="1" id="KW-1133">Transmembrane helix</keyword>
<evidence type="ECO:0000313" key="2">
    <source>
        <dbReference type="EMBL" id="APG28385.1"/>
    </source>
</evidence>
<evidence type="ECO:0000256" key="1">
    <source>
        <dbReference type="SAM" id="Phobius"/>
    </source>
</evidence>
<proteinExistence type="predicted"/>
<dbReference type="KEGG" id="pef:A7E78_11305"/>
<keyword evidence="3" id="KW-1185">Reference proteome</keyword>
<dbReference type="EMBL" id="CP015519">
    <property type="protein sequence ID" value="APG28385.1"/>
    <property type="molecule type" value="Genomic_DNA"/>
</dbReference>
<gene>
    <name evidence="2" type="ORF">A7E78_11305</name>
</gene>
<dbReference type="RefSeq" id="WP_072284414.1">
    <property type="nucleotide sequence ID" value="NZ_CP015519.1"/>
</dbReference>
<evidence type="ECO:0000313" key="3">
    <source>
        <dbReference type="Proteomes" id="UP000182517"/>
    </source>
</evidence>
<reference evidence="2 3" key="1">
    <citation type="journal article" date="2017" name="Genome Announc.">
        <title>Complete Genome Sequences of Two Acetylene-Fermenting Pelobacter acetylenicus Strains.</title>
        <authorList>
            <person name="Sutton J.M."/>
            <person name="Baesman S.M."/>
            <person name="Fierst J.L."/>
            <person name="Poret-Peterson A.T."/>
            <person name="Oremland R.S."/>
            <person name="Dunlap D.S."/>
            <person name="Akob D.M."/>
        </authorList>
    </citation>
    <scope>NUCLEOTIDE SEQUENCE [LARGE SCALE GENOMIC DNA]</scope>
    <source>
        <strain evidence="2 3">SFB93</strain>
    </source>
</reference>
<keyword evidence="1" id="KW-0472">Membrane</keyword>
<dbReference type="STRING" id="1842532.A7E78_11305"/>
<dbReference type="Proteomes" id="UP000182517">
    <property type="component" value="Chromosome"/>
</dbReference>
<protein>
    <submittedName>
        <fullName evidence="2">II family cellulose-binding protein</fullName>
    </submittedName>
</protein>
<dbReference type="InterPro" id="IPR021279">
    <property type="entry name" value="DUF2721"/>
</dbReference>
<feature type="transmembrane region" description="Helical" evidence="1">
    <location>
        <begin position="92"/>
        <end position="111"/>
    </location>
</feature>
<dbReference type="Pfam" id="PF11026">
    <property type="entry name" value="DUF2721"/>
    <property type="match status" value="1"/>
</dbReference>